<keyword evidence="5" id="KW-1185">Reference proteome</keyword>
<evidence type="ECO:0000259" key="3">
    <source>
        <dbReference type="PROSITE" id="PS50011"/>
    </source>
</evidence>
<protein>
    <submittedName>
        <fullName evidence="4">Kinase-like domain-containing protein</fullName>
    </submittedName>
</protein>
<dbReference type="Pfam" id="PF07714">
    <property type="entry name" value="PK_Tyr_Ser-Thr"/>
    <property type="match status" value="1"/>
</dbReference>
<dbReference type="PROSITE" id="PS50011">
    <property type="entry name" value="PROTEIN_KINASE_DOM"/>
    <property type="match status" value="1"/>
</dbReference>
<sequence>MWPIRFRLPRFVRPTRPDPVLPVPNQDNIRPLPSSSGLDVQPDFPDRQTILSQWQQLGTLDPKSHGYVELLRTLVDVESNRNIALGFTDYDARVVINIIGEALRLRGGTLPRGLALHSFSMLRKLAGKTGQLPGSYLLNKDAGYQVEEMPFACGGFADVRKGKLGNRAVAVKTIRVSQDKDISKFGRWDFCKESVVWMHLSHPNVLELAAVDVDPENGIFSLISEFMVNGNIMVYIRTKEANRIRLLDDVTRERGDSSGVYLRLWFSTVAPTMSFAMSASADENKGTWSHMAPELLIPGNFGLHDARLSKQADIYAFGAVVYEVLTGTKGRVNRKTRRILGLVEALGNSSNGGWHQRRDERPTAEDIRKHFRRVARTSTVVPPGSAKVVREDNIDSPTVPLPSQTSMSKVQQFKFVAGVVAGGGSLHPAVSVPSAHFIRAAPSLFDRITARIKGRGPVPRLVAPTSPPARA</sequence>
<dbReference type="Proteomes" id="UP000736335">
    <property type="component" value="Unassembled WGS sequence"/>
</dbReference>
<dbReference type="InterPro" id="IPR000719">
    <property type="entry name" value="Prot_kinase_dom"/>
</dbReference>
<keyword evidence="4" id="KW-0808">Transferase</keyword>
<comment type="caution">
    <text evidence="4">The sequence shown here is derived from an EMBL/GenBank/DDBJ whole genome shotgun (WGS) entry which is preliminary data.</text>
</comment>
<name>A0A9P6H894_9AGAM</name>
<reference evidence="4" key="2">
    <citation type="submission" date="2020-11" db="EMBL/GenBank/DDBJ databases">
        <authorList>
            <consortium name="DOE Joint Genome Institute"/>
            <person name="Kuo A."/>
            <person name="Miyauchi S."/>
            <person name="Kiss E."/>
            <person name="Drula E."/>
            <person name="Kohler A."/>
            <person name="Sanchez-Garcia M."/>
            <person name="Andreopoulos B."/>
            <person name="Barry K.W."/>
            <person name="Bonito G."/>
            <person name="Buee M."/>
            <person name="Carver A."/>
            <person name="Chen C."/>
            <person name="Cichocki N."/>
            <person name="Clum A."/>
            <person name="Culley D."/>
            <person name="Crous P.W."/>
            <person name="Fauchery L."/>
            <person name="Girlanda M."/>
            <person name="Hayes R."/>
            <person name="Keri Z."/>
            <person name="Labutti K."/>
            <person name="Lipzen A."/>
            <person name="Lombard V."/>
            <person name="Magnuson J."/>
            <person name="Maillard F."/>
            <person name="Morin E."/>
            <person name="Murat C."/>
            <person name="Nolan M."/>
            <person name="Ohm R."/>
            <person name="Pangilinan J."/>
            <person name="Pereira M."/>
            <person name="Perotto S."/>
            <person name="Peter M."/>
            <person name="Riley R."/>
            <person name="Sitrit Y."/>
            <person name="Stielow B."/>
            <person name="Szollosi G."/>
            <person name="Zifcakova L."/>
            <person name="Stursova M."/>
            <person name="Spatafora J.W."/>
            <person name="Tedersoo L."/>
            <person name="Vaario L.-M."/>
            <person name="Yamada A."/>
            <person name="Yan M."/>
            <person name="Wang P."/>
            <person name="Xu J."/>
            <person name="Bruns T."/>
            <person name="Baldrian P."/>
            <person name="Vilgalys R."/>
            <person name="Henrissat B."/>
            <person name="Grigoriev I.V."/>
            <person name="Hibbett D."/>
            <person name="Nagy L.G."/>
            <person name="Martin F.M."/>
        </authorList>
    </citation>
    <scope>NUCLEOTIDE SEQUENCE</scope>
    <source>
        <strain evidence="4">UH-Tt-Lm1</strain>
    </source>
</reference>
<dbReference type="SUPFAM" id="SSF56112">
    <property type="entry name" value="Protein kinase-like (PK-like)"/>
    <property type="match status" value="1"/>
</dbReference>
<feature type="domain" description="Protein kinase" evidence="3">
    <location>
        <begin position="145"/>
        <end position="399"/>
    </location>
</feature>
<dbReference type="PANTHER" id="PTHR44329">
    <property type="entry name" value="SERINE/THREONINE-PROTEIN KINASE TNNI3K-RELATED"/>
    <property type="match status" value="1"/>
</dbReference>
<evidence type="ECO:0000313" key="5">
    <source>
        <dbReference type="Proteomes" id="UP000736335"/>
    </source>
</evidence>
<accession>A0A9P6H894</accession>
<keyword evidence="2" id="KW-0067">ATP-binding</keyword>
<organism evidence="4 5">
    <name type="scientific">Thelephora terrestris</name>
    <dbReference type="NCBI Taxonomy" id="56493"/>
    <lineage>
        <taxon>Eukaryota</taxon>
        <taxon>Fungi</taxon>
        <taxon>Dikarya</taxon>
        <taxon>Basidiomycota</taxon>
        <taxon>Agaricomycotina</taxon>
        <taxon>Agaricomycetes</taxon>
        <taxon>Thelephorales</taxon>
        <taxon>Thelephoraceae</taxon>
        <taxon>Thelephora</taxon>
    </lineage>
</organism>
<evidence type="ECO:0000256" key="1">
    <source>
        <dbReference type="ARBA" id="ARBA00022741"/>
    </source>
</evidence>
<dbReference type="GO" id="GO:0005524">
    <property type="term" value="F:ATP binding"/>
    <property type="evidence" value="ECO:0007669"/>
    <property type="project" value="UniProtKB-KW"/>
</dbReference>
<dbReference type="Gene3D" id="1.10.510.10">
    <property type="entry name" value="Transferase(Phosphotransferase) domain 1"/>
    <property type="match status" value="2"/>
</dbReference>
<dbReference type="AlphaFoldDB" id="A0A9P6H894"/>
<keyword evidence="4" id="KW-0418">Kinase</keyword>
<dbReference type="PANTHER" id="PTHR44329:SF298">
    <property type="entry name" value="MIXED LINEAGE KINASE DOMAIN-LIKE PROTEIN"/>
    <property type="match status" value="1"/>
</dbReference>
<proteinExistence type="predicted"/>
<dbReference type="GO" id="GO:0004674">
    <property type="term" value="F:protein serine/threonine kinase activity"/>
    <property type="evidence" value="ECO:0007669"/>
    <property type="project" value="TreeGrafter"/>
</dbReference>
<dbReference type="InterPro" id="IPR011009">
    <property type="entry name" value="Kinase-like_dom_sf"/>
</dbReference>
<dbReference type="EMBL" id="WIUZ02000014">
    <property type="protein sequence ID" value="KAF9781213.1"/>
    <property type="molecule type" value="Genomic_DNA"/>
</dbReference>
<reference evidence="4" key="1">
    <citation type="journal article" date="2020" name="Nat. Commun.">
        <title>Large-scale genome sequencing of mycorrhizal fungi provides insights into the early evolution of symbiotic traits.</title>
        <authorList>
            <person name="Miyauchi S."/>
            <person name="Kiss E."/>
            <person name="Kuo A."/>
            <person name="Drula E."/>
            <person name="Kohler A."/>
            <person name="Sanchez-Garcia M."/>
            <person name="Morin E."/>
            <person name="Andreopoulos B."/>
            <person name="Barry K.W."/>
            <person name="Bonito G."/>
            <person name="Buee M."/>
            <person name="Carver A."/>
            <person name="Chen C."/>
            <person name="Cichocki N."/>
            <person name="Clum A."/>
            <person name="Culley D."/>
            <person name="Crous P.W."/>
            <person name="Fauchery L."/>
            <person name="Girlanda M."/>
            <person name="Hayes R.D."/>
            <person name="Keri Z."/>
            <person name="LaButti K."/>
            <person name="Lipzen A."/>
            <person name="Lombard V."/>
            <person name="Magnuson J."/>
            <person name="Maillard F."/>
            <person name="Murat C."/>
            <person name="Nolan M."/>
            <person name="Ohm R.A."/>
            <person name="Pangilinan J."/>
            <person name="Pereira M.F."/>
            <person name="Perotto S."/>
            <person name="Peter M."/>
            <person name="Pfister S."/>
            <person name="Riley R."/>
            <person name="Sitrit Y."/>
            <person name="Stielow J.B."/>
            <person name="Szollosi G."/>
            <person name="Zifcakova L."/>
            <person name="Stursova M."/>
            <person name="Spatafora J.W."/>
            <person name="Tedersoo L."/>
            <person name="Vaario L.M."/>
            <person name="Yamada A."/>
            <person name="Yan M."/>
            <person name="Wang P."/>
            <person name="Xu J."/>
            <person name="Bruns T."/>
            <person name="Baldrian P."/>
            <person name="Vilgalys R."/>
            <person name="Dunand C."/>
            <person name="Henrissat B."/>
            <person name="Grigoriev I.V."/>
            <person name="Hibbett D."/>
            <person name="Nagy L.G."/>
            <person name="Martin F.M."/>
        </authorList>
    </citation>
    <scope>NUCLEOTIDE SEQUENCE</scope>
    <source>
        <strain evidence="4">UH-Tt-Lm1</strain>
    </source>
</reference>
<evidence type="ECO:0000256" key="2">
    <source>
        <dbReference type="ARBA" id="ARBA00022840"/>
    </source>
</evidence>
<dbReference type="InterPro" id="IPR051681">
    <property type="entry name" value="Ser/Thr_Kinases-Pseudokinases"/>
</dbReference>
<gene>
    <name evidence="4" type="ORF">BJ322DRAFT_1023301</name>
</gene>
<dbReference type="InterPro" id="IPR001245">
    <property type="entry name" value="Ser-Thr/Tyr_kinase_cat_dom"/>
</dbReference>
<keyword evidence="1" id="KW-0547">Nucleotide-binding</keyword>
<evidence type="ECO:0000313" key="4">
    <source>
        <dbReference type="EMBL" id="KAF9781213.1"/>
    </source>
</evidence>
<dbReference type="OrthoDB" id="4062651at2759"/>